<dbReference type="InterPro" id="IPR036640">
    <property type="entry name" value="ABC1_TM_sf"/>
</dbReference>
<evidence type="ECO:0000256" key="1">
    <source>
        <dbReference type="ARBA" id="ARBA00004651"/>
    </source>
</evidence>
<keyword evidence="3" id="KW-0547">Nucleotide-binding</keyword>
<feature type="transmembrane region" description="Helical" evidence="7">
    <location>
        <begin position="191"/>
        <end position="210"/>
    </location>
</feature>
<dbReference type="PROSITE" id="PS50893">
    <property type="entry name" value="ABC_TRANSPORTER_2"/>
    <property type="match status" value="1"/>
</dbReference>
<evidence type="ECO:0000313" key="11">
    <source>
        <dbReference type="Proteomes" id="UP001219349"/>
    </source>
</evidence>
<dbReference type="SUPFAM" id="SSF52540">
    <property type="entry name" value="P-loop containing nucleoside triphosphate hydrolases"/>
    <property type="match status" value="1"/>
</dbReference>
<evidence type="ECO:0000256" key="5">
    <source>
        <dbReference type="ARBA" id="ARBA00022989"/>
    </source>
</evidence>
<keyword evidence="11" id="KW-1185">Reference proteome</keyword>
<dbReference type="PANTHER" id="PTHR43394">
    <property type="entry name" value="ATP-DEPENDENT PERMEASE MDL1, MITOCHONDRIAL"/>
    <property type="match status" value="1"/>
</dbReference>
<evidence type="ECO:0000256" key="3">
    <source>
        <dbReference type="ARBA" id="ARBA00022741"/>
    </source>
</evidence>
<protein>
    <submittedName>
        <fullName evidence="10">ABC transporter ATP-binding protein</fullName>
    </submittedName>
</protein>
<feature type="transmembrane region" description="Helical" evidence="7">
    <location>
        <begin position="276"/>
        <end position="297"/>
    </location>
</feature>
<name>A0ABY7SLQ1_9RHOB</name>
<dbReference type="InterPro" id="IPR003593">
    <property type="entry name" value="AAA+_ATPase"/>
</dbReference>
<evidence type="ECO:0000313" key="10">
    <source>
        <dbReference type="EMBL" id="WCR07936.1"/>
    </source>
</evidence>
<dbReference type="InterPro" id="IPR003439">
    <property type="entry name" value="ABC_transporter-like_ATP-bd"/>
</dbReference>
<dbReference type="GO" id="GO:0005524">
    <property type="term" value="F:ATP binding"/>
    <property type="evidence" value="ECO:0007669"/>
    <property type="project" value="UniProtKB-KW"/>
</dbReference>
<feature type="domain" description="ABC transporter" evidence="8">
    <location>
        <begin position="372"/>
        <end position="612"/>
    </location>
</feature>
<keyword evidence="5 7" id="KW-1133">Transmembrane helix</keyword>
<evidence type="ECO:0000259" key="8">
    <source>
        <dbReference type="PROSITE" id="PS50893"/>
    </source>
</evidence>
<organism evidence="10 11">
    <name type="scientific">Paracoccus fistulariae</name>
    <dbReference type="NCBI Taxonomy" id="658446"/>
    <lineage>
        <taxon>Bacteria</taxon>
        <taxon>Pseudomonadati</taxon>
        <taxon>Pseudomonadota</taxon>
        <taxon>Alphaproteobacteria</taxon>
        <taxon>Rhodobacterales</taxon>
        <taxon>Paracoccaceae</taxon>
        <taxon>Paracoccus</taxon>
    </lineage>
</organism>
<evidence type="ECO:0000259" key="9">
    <source>
        <dbReference type="PROSITE" id="PS50929"/>
    </source>
</evidence>
<keyword evidence="6 7" id="KW-0472">Membrane</keyword>
<evidence type="ECO:0000256" key="2">
    <source>
        <dbReference type="ARBA" id="ARBA00022692"/>
    </source>
</evidence>
<dbReference type="RefSeq" id="WP_271882445.1">
    <property type="nucleotide sequence ID" value="NZ_CP067136.1"/>
</dbReference>
<sequence>MARPGTADPRAYAERWSALKNIPPFLAMIWRASPGLTAIMVALRLIRALVPVAMLWIGKLIIDEVVRLTGLPDAPTSLTGWWSSGLAQPLIWLVTAELALALGSDIIGRLVSYTDSMLQEKLVIFLSLRLMDHAASLDLATFEDPAFQDRLDRARRQTTGRIPILSQVMQQLQDSVTVISFGIGLIAYNPWLVLLLLIAMIPAFLGEMYFNSQLYALNWRRASDRRERDYLRRIASSADSAKEIKIFGLNGFLRDRYRLLAERFYRENRAISRRQLTAMALLTALGTLCYYAAYLWIIGRTLTGTLSLGDLTFLSGSFLRLRGLIEGLLTTFSNMAGQALYLDDLYRFFHERPHITAGPAPLPVPDPIRQGVVFENVGFRYPGTDRWALRGLSFTLQAGETLALVGENGAGKTTIVKLLTRLYDPTEGRILLDGRDLRDYDPEALRSAIGVIFQDFVRYAMSAADNIATGRISARDDRPRITAAADRAAAQAVIDRLPAGYDQMLGRSFARGVELSGGEWQKLAIARAYMRDAQILILDEPTAALDARAEFEVFQRFHDLSSARTALLISHRFSSLRMADRILVLEHGRVQAQGTHAELLAQKGRYRDLFELQARGYR</sequence>
<keyword evidence="4 10" id="KW-0067">ATP-binding</keyword>
<feature type="domain" description="ABC transmembrane type-1" evidence="9">
    <location>
        <begin position="38"/>
        <end position="337"/>
    </location>
</feature>
<dbReference type="PROSITE" id="PS00211">
    <property type="entry name" value="ABC_TRANSPORTER_1"/>
    <property type="match status" value="1"/>
</dbReference>
<gene>
    <name evidence="10" type="ORF">JHX87_03675</name>
</gene>
<accession>A0ABY7SLQ1</accession>
<dbReference type="SUPFAM" id="SSF90123">
    <property type="entry name" value="ABC transporter transmembrane region"/>
    <property type="match status" value="1"/>
</dbReference>
<dbReference type="Gene3D" id="3.40.50.300">
    <property type="entry name" value="P-loop containing nucleotide triphosphate hydrolases"/>
    <property type="match status" value="1"/>
</dbReference>
<dbReference type="Proteomes" id="UP001219349">
    <property type="component" value="Chromosome"/>
</dbReference>
<dbReference type="InterPro" id="IPR017871">
    <property type="entry name" value="ABC_transporter-like_CS"/>
</dbReference>
<dbReference type="PROSITE" id="PS50929">
    <property type="entry name" value="ABC_TM1F"/>
    <property type="match status" value="1"/>
</dbReference>
<keyword evidence="2 7" id="KW-0812">Transmembrane</keyword>
<dbReference type="Pfam" id="PF00005">
    <property type="entry name" value="ABC_tran"/>
    <property type="match status" value="1"/>
</dbReference>
<evidence type="ECO:0000256" key="6">
    <source>
        <dbReference type="ARBA" id="ARBA00023136"/>
    </source>
</evidence>
<dbReference type="EMBL" id="CP067136">
    <property type="protein sequence ID" value="WCR07936.1"/>
    <property type="molecule type" value="Genomic_DNA"/>
</dbReference>
<dbReference type="Gene3D" id="1.20.1560.10">
    <property type="entry name" value="ABC transporter type 1, transmembrane domain"/>
    <property type="match status" value="1"/>
</dbReference>
<comment type="subcellular location">
    <subcellularLocation>
        <location evidence="1">Cell membrane</location>
        <topology evidence="1">Multi-pass membrane protein</topology>
    </subcellularLocation>
</comment>
<reference evidence="10 11" key="1">
    <citation type="submission" date="2021-01" db="EMBL/GenBank/DDBJ databases">
        <title>Biogeographic distribution of Paracoccus.</title>
        <authorList>
            <person name="Hollensteiner J."/>
            <person name="Leineberger J."/>
            <person name="Brinkhoff T."/>
            <person name="Daniel R."/>
        </authorList>
    </citation>
    <scope>NUCLEOTIDE SEQUENCE [LARGE SCALE GENOMIC DNA]</scope>
    <source>
        <strain evidence="10 11">KCTC 22803</strain>
    </source>
</reference>
<dbReference type="PANTHER" id="PTHR43394:SF1">
    <property type="entry name" value="ATP-BINDING CASSETTE SUB-FAMILY B MEMBER 10, MITOCHONDRIAL"/>
    <property type="match status" value="1"/>
</dbReference>
<dbReference type="InterPro" id="IPR027417">
    <property type="entry name" value="P-loop_NTPase"/>
</dbReference>
<dbReference type="SMART" id="SM00382">
    <property type="entry name" value="AAA"/>
    <property type="match status" value="1"/>
</dbReference>
<dbReference type="InterPro" id="IPR039421">
    <property type="entry name" value="Type_1_exporter"/>
</dbReference>
<proteinExistence type="predicted"/>
<evidence type="ECO:0000256" key="4">
    <source>
        <dbReference type="ARBA" id="ARBA00022840"/>
    </source>
</evidence>
<dbReference type="InterPro" id="IPR011527">
    <property type="entry name" value="ABC1_TM_dom"/>
</dbReference>
<evidence type="ECO:0000256" key="7">
    <source>
        <dbReference type="SAM" id="Phobius"/>
    </source>
</evidence>